<reference evidence="11 12" key="1">
    <citation type="submission" date="2020-05" db="EMBL/GenBank/DDBJ databases">
        <title>Distinct polysaccharide utilization as determinants for interspecies competition between intestinal Prevotella spp.</title>
        <authorList>
            <person name="Galvez E.J.C."/>
            <person name="Iljazovic A."/>
            <person name="Strowig T."/>
        </authorList>
    </citation>
    <scope>NUCLEOTIDE SEQUENCE [LARGE SCALE GENOMIC DNA]</scope>
    <source>
        <strain evidence="11 12">PCHR</strain>
    </source>
</reference>
<dbReference type="InterPro" id="IPR018461">
    <property type="entry name" value="Na/H_Antiport_NhaC-like_C"/>
</dbReference>
<dbReference type="Pfam" id="PF03553">
    <property type="entry name" value="Na_H_antiporter"/>
    <property type="match status" value="2"/>
</dbReference>
<evidence type="ECO:0000313" key="12">
    <source>
        <dbReference type="Proteomes" id="UP000820977"/>
    </source>
</evidence>
<keyword evidence="2" id="KW-0813">Transport</keyword>
<feature type="domain" description="Na+/H+ antiporter NhaC-like C-terminal" evidence="10">
    <location>
        <begin position="39"/>
        <end position="213"/>
    </location>
</feature>
<feature type="transmembrane region" description="Helical" evidence="9">
    <location>
        <begin position="403"/>
        <end position="422"/>
    </location>
</feature>
<accession>A0ABX2B1A0</accession>
<evidence type="ECO:0000256" key="1">
    <source>
        <dbReference type="ARBA" id="ARBA00004651"/>
    </source>
</evidence>
<feature type="transmembrane region" description="Helical" evidence="9">
    <location>
        <begin position="190"/>
        <end position="210"/>
    </location>
</feature>
<proteinExistence type="inferred from homology"/>
<keyword evidence="6 9" id="KW-1133">Transmembrane helix</keyword>
<keyword evidence="4" id="KW-1003">Cell membrane</keyword>
<evidence type="ECO:0000256" key="9">
    <source>
        <dbReference type="SAM" id="Phobius"/>
    </source>
</evidence>
<protein>
    <submittedName>
        <fullName evidence="11">Na+/H+ antiporter NhaC family protein</fullName>
    </submittedName>
</protein>
<dbReference type="EMBL" id="JABKKJ010000009">
    <property type="protein sequence ID" value="NPE25276.1"/>
    <property type="molecule type" value="Genomic_DNA"/>
</dbReference>
<keyword evidence="12" id="KW-1185">Reference proteome</keyword>
<feature type="transmembrane region" description="Helical" evidence="9">
    <location>
        <begin position="231"/>
        <end position="259"/>
    </location>
</feature>
<dbReference type="PANTHER" id="PTHR33451">
    <property type="entry name" value="MALATE-2H(+)/NA(+)-LACTATE ANTIPORTER"/>
    <property type="match status" value="1"/>
</dbReference>
<comment type="caution">
    <text evidence="11">The sequence shown here is derived from an EMBL/GenBank/DDBJ whole genome shotgun (WGS) entry which is preliminary data.</text>
</comment>
<evidence type="ECO:0000256" key="5">
    <source>
        <dbReference type="ARBA" id="ARBA00022692"/>
    </source>
</evidence>
<name>A0ABX2B1A0_9BACT</name>
<keyword evidence="3" id="KW-0050">Antiport</keyword>
<comment type="similarity">
    <text evidence="8">Belongs to the NhaC Na(+)/H(+) (TC 2.A.35) antiporter family.</text>
</comment>
<organism evidence="11 12">
    <name type="scientific">Xylanibacter caecicola</name>
    <dbReference type="NCBI Taxonomy" id="2736294"/>
    <lineage>
        <taxon>Bacteria</taxon>
        <taxon>Pseudomonadati</taxon>
        <taxon>Bacteroidota</taxon>
        <taxon>Bacteroidia</taxon>
        <taxon>Bacteroidales</taxon>
        <taxon>Prevotellaceae</taxon>
        <taxon>Xylanibacter</taxon>
    </lineage>
</organism>
<evidence type="ECO:0000256" key="4">
    <source>
        <dbReference type="ARBA" id="ARBA00022475"/>
    </source>
</evidence>
<evidence type="ECO:0000256" key="2">
    <source>
        <dbReference type="ARBA" id="ARBA00022448"/>
    </source>
</evidence>
<feature type="transmembrane region" description="Helical" evidence="9">
    <location>
        <begin position="324"/>
        <end position="347"/>
    </location>
</feature>
<feature type="transmembrane region" description="Helical" evidence="9">
    <location>
        <begin position="34"/>
        <end position="51"/>
    </location>
</feature>
<comment type="subcellular location">
    <subcellularLocation>
        <location evidence="1">Cell membrane</location>
        <topology evidence="1">Multi-pass membrane protein</topology>
    </subcellularLocation>
</comment>
<evidence type="ECO:0000256" key="7">
    <source>
        <dbReference type="ARBA" id="ARBA00023136"/>
    </source>
</evidence>
<sequence length="427" mass="45403">MIMNNKGIISLSPLLLFVVLYLSASIIAEDFYKVPVAVMFIASSVYAIALSRDIPLNKRIETFCRGAGNKDIMMMICIFIFAGAFANSAKEMGCIDATVSLALDLLPGNMLFAGLFVTACFISLSVGTSVGTIVALTPIATGIATSTGTDVAFVVAIIAGGAFFGDNLSFISDTTIVATSTQGCKMSDKFIVNSLITMPVAVVVLCIYIAEGWDLQSTMTTDSIQYIKVIPYLFILVTAVCGMNVLATLIMGTVMTGIIGLCYGTYDLISWLSAINTGICGMSELIIITMTAGGLLELIRRNGGIEYIIKVATRRIRQKRGAELVIAALVSMVNICTANNTIAILTVGDIAKNIGNSHGVDKRKCASILDTFSCCTQGLLPYGAQLLLAATLSGLSPLAILGYMYYPMALFVASTAAILFRYPRKYS</sequence>
<keyword evidence="5 9" id="KW-0812">Transmembrane</keyword>
<evidence type="ECO:0000256" key="3">
    <source>
        <dbReference type="ARBA" id="ARBA00022449"/>
    </source>
</evidence>
<feature type="transmembrane region" description="Helical" evidence="9">
    <location>
        <begin position="110"/>
        <end position="139"/>
    </location>
</feature>
<gene>
    <name evidence="11" type="ORF">HPS54_07090</name>
</gene>
<evidence type="ECO:0000313" key="11">
    <source>
        <dbReference type="EMBL" id="NPE25276.1"/>
    </source>
</evidence>
<feature type="transmembrane region" description="Helical" evidence="9">
    <location>
        <begin position="72"/>
        <end position="90"/>
    </location>
</feature>
<keyword evidence="7 9" id="KW-0472">Membrane</keyword>
<evidence type="ECO:0000256" key="8">
    <source>
        <dbReference type="ARBA" id="ARBA00038435"/>
    </source>
</evidence>
<feature type="transmembrane region" description="Helical" evidence="9">
    <location>
        <begin position="271"/>
        <end position="296"/>
    </location>
</feature>
<feature type="domain" description="Na+/H+ antiporter NhaC-like C-terminal" evidence="10">
    <location>
        <begin position="226"/>
        <end position="422"/>
    </location>
</feature>
<evidence type="ECO:0000259" key="10">
    <source>
        <dbReference type="Pfam" id="PF03553"/>
    </source>
</evidence>
<feature type="transmembrane region" description="Helical" evidence="9">
    <location>
        <begin position="151"/>
        <end position="170"/>
    </location>
</feature>
<dbReference type="RefSeq" id="WP_172344771.1">
    <property type="nucleotide sequence ID" value="NZ_CASYYZ010000069.1"/>
</dbReference>
<dbReference type="InterPro" id="IPR052180">
    <property type="entry name" value="NhaC_Na-H+_Antiporter"/>
</dbReference>
<dbReference type="Proteomes" id="UP000820977">
    <property type="component" value="Unassembled WGS sequence"/>
</dbReference>
<evidence type="ECO:0000256" key="6">
    <source>
        <dbReference type="ARBA" id="ARBA00022989"/>
    </source>
</evidence>
<dbReference type="PANTHER" id="PTHR33451:SF5">
    <property type="entry name" value="NA+_H+ ANTIPORTER"/>
    <property type="match status" value="1"/>
</dbReference>